<evidence type="ECO:0000313" key="3">
    <source>
        <dbReference type="Proteomes" id="UP000214610"/>
    </source>
</evidence>
<dbReference type="RefSeq" id="WP_066595379.1">
    <property type="nucleotide sequence ID" value="NZ_CAJTBZ010000007.1"/>
</dbReference>
<reference evidence="3" key="1">
    <citation type="submission" date="2017-05" db="EMBL/GenBank/DDBJ databases">
        <title>Improved OligoMM genomes.</title>
        <authorList>
            <person name="Garzetti D."/>
        </authorList>
    </citation>
    <scope>NUCLEOTIDE SEQUENCE [LARGE SCALE GENOMIC DNA]</scope>
    <source>
        <strain evidence="3">YL45</strain>
    </source>
</reference>
<evidence type="ECO:0008006" key="4">
    <source>
        <dbReference type="Google" id="ProtNLM"/>
    </source>
</evidence>
<evidence type="ECO:0000256" key="1">
    <source>
        <dbReference type="SAM" id="SignalP"/>
    </source>
</evidence>
<dbReference type="PROSITE" id="PS51257">
    <property type="entry name" value="PROKAR_LIPOPROTEIN"/>
    <property type="match status" value="1"/>
</dbReference>
<dbReference type="EMBL" id="NHMP01000004">
    <property type="protein sequence ID" value="OXE47798.1"/>
    <property type="molecule type" value="Genomic_DNA"/>
</dbReference>
<feature type="chain" id="PRO_5011224526" description="Lipoprotein" evidence="1">
    <location>
        <begin position="30"/>
        <end position="241"/>
    </location>
</feature>
<comment type="caution">
    <text evidence="2">The sequence shown here is derived from an EMBL/GenBank/DDBJ whole genome shotgun (WGS) entry which is preliminary data.</text>
</comment>
<proteinExistence type="predicted"/>
<organism evidence="2 3">
    <name type="scientific">Turicimonas muris</name>
    <dbReference type="NCBI Taxonomy" id="1796652"/>
    <lineage>
        <taxon>Bacteria</taxon>
        <taxon>Pseudomonadati</taxon>
        <taxon>Pseudomonadota</taxon>
        <taxon>Betaproteobacteria</taxon>
        <taxon>Burkholderiales</taxon>
        <taxon>Sutterellaceae</taxon>
        <taxon>Turicimonas</taxon>
    </lineage>
</organism>
<feature type="signal peptide" evidence="1">
    <location>
        <begin position="1"/>
        <end position="29"/>
    </location>
</feature>
<name>A0A227KIQ1_9BURK</name>
<keyword evidence="1" id="KW-0732">Signal</keyword>
<gene>
    <name evidence="2" type="ORF">ADH67_08470</name>
</gene>
<sequence>MKTQKNILKLAAVAALALTLGACSSYNHKDYPRESWFKTGSQLIEAEQFQKAENPLKVVLVVNYTWEGRPIVQEPFEDRPADWREQYGLWEATKRYLQQTGQFIIVDEDNEEKQGVMTVDLSRWMDEETKKAIAAKEADPQSHPEKIVYEYDMTMKMNLNLLQGKAFTAAPVTDHMWIGHEDSEKRKVGLEPKRFTFSYFNNMDFHTEFVRRFYKQMVFEGVKEMDDKGLSALLVPKKEQK</sequence>
<dbReference type="AlphaFoldDB" id="A0A227KIQ1"/>
<dbReference type="GeneID" id="78362840"/>
<evidence type="ECO:0000313" key="2">
    <source>
        <dbReference type="EMBL" id="OXE47798.1"/>
    </source>
</evidence>
<accession>A0A227KIQ1</accession>
<dbReference type="Proteomes" id="UP000214610">
    <property type="component" value="Unassembled WGS sequence"/>
</dbReference>
<protein>
    <recommendedName>
        <fullName evidence="4">Lipoprotein</fullName>
    </recommendedName>
</protein>
<keyword evidence="3" id="KW-1185">Reference proteome</keyword>